<dbReference type="InterPro" id="IPR056439">
    <property type="entry name" value="VBS_C3G9"/>
</dbReference>
<dbReference type="SMART" id="SM00555">
    <property type="entry name" value="GIT"/>
    <property type="match status" value="2"/>
</dbReference>
<feature type="domain" description="GIT Spa2 homology (SHD)" evidence="3">
    <location>
        <begin position="135"/>
        <end position="165"/>
    </location>
</feature>
<evidence type="ECO:0000313" key="4">
    <source>
        <dbReference type="EMBL" id="EEP76857.1"/>
    </source>
</evidence>
<evidence type="ECO:0000256" key="1">
    <source>
        <dbReference type="ARBA" id="ARBA00022737"/>
    </source>
</evidence>
<feature type="compositionally biased region" description="Low complexity" evidence="2">
    <location>
        <begin position="251"/>
        <end position="264"/>
    </location>
</feature>
<gene>
    <name evidence="4" type="ORF">UREG_01706</name>
</gene>
<reference evidence="5" key="1">
    <citation type="journal article" date="2009" name="Genome Res.">
        <title>Comparative genomic analyses of the human fungal pathogens Coccidioides and their relatives.</title>
        <authorList>
            <person name="Sharpton T.J."/>
            <person name="Stajich J.E."/>
            <person name="Rounsley S.D."/>
            <person name="Gardner M.J."/>
            <person name="Wortman J.R."/>
            <person name="Jordar V.S."/>
            <person name="Maiti R."/>
            <person name="Kodira C.D."/>
            <person name="Neafsey D.E."/>
            <person name="Zeng Q."/>
            <person name="Hung C.-Y."/>
            <person name="McMahan C."/>
            <person name="Muszewska A."/>
            <person name="Grynberg M."/>
            <person name="Mandel M.A."/>
            <person name="Kellner E.M."/>
            <person name="Barker B.M."/>
            <person name="Galgiani J.N."/>
            <person name="Orbach M.J."/>
            <person name="Kirkland T.N."/>
            <person name="Cole G.T."/>
            <person name="Henn M.R."/>
            <person name="Birren B.W."/>
            <person name="Taylor J.W."/>
        </authorList>
    </citation>
    <scope>NUCLEOTIDE SEQUENCE [LARGE SCALE GENOMIC DNA]</scope>
    <source>
        <strain evidence="5">UAMH 1704</strain>
    </source>
</reference>
<feature type="region of interest" description="Disordered" evidence="2">
    <location>
        <begin position="226"/>
        <end position="345"/>
    </location>
</feature>
<feature type="compositionally biased region" description="Low complexity" evidence="2">
    <location>
        <begin position="23"/>
        <end position="46"/>
    </location>
</feature>
<evidence type="ECO:0000259" key="3">
    <source>
        <dbReference type="SMART" id="SM00555"/>
    </source>
</evidence>
<sequence>MSTISMDGSEWSGINQYQSSGKSEPSLSPNPLSPGGLPTPPASGSLIYNALGSNPPDMNGLAPPQRRNGPSQNPSPPSSVVSATRSRGSVGTLADHNSQKYKQMEERLSQHYAFLKNFLQRGNEYDLNDARAARAREKLKRLSPIQFYDLSTDVYDELQRRQAAAAANRPGPPRPEVPPYLLPDPEIHAKRNQARRRLATLGPQRFGELVMDVFCDHERRFPHLAAGDMSRHGSPAPSLRSRYGPSPVPGPNGMSRPRSSSRGRPPGPGGRGYPPGPPGGRFPPRQGSLSQNPPTGLGINGETIPENAPYQKSFQSNTIVPNKSTLVEDDESATFDDDDGEDNRRSDAFTLDKVLDSRRGTTATIGGGFSEKDNKKLVEAEAQVTNLQSKVEELESLLENKEKEIEGLQENAENKLKSEKRQWEDLENELTNKLSDAQNLNESLRNELDNARREQQTMEREMQEHLEQLRLEQQQLEQQQSQRENEVSSAAVVDTEATEWKTRFQELDREHQALKAEFQQQQEITEQVRQQALNSLDEMRALASGSNWEQEENLTKDIHRLEAEVKHWKNRYAKLKTKQRHLRSSSLGLPGHIQDAVVFAREHDLTQPDGLVKDVHITKFQMAIDELLRIARSDDPTLVLDQMKAVVVAVRLISHDIETAQGKGDDYGQPRNRAKSRMSATANNLITAAKNFTNSNGLSPVSLLDAAASHLTAAVVDLIRNVKIRPTSEDELAEDDELDDLAPMQSPGYFSTAPSQSRLSGNESVYSAISSPSSRARSQTFSRIAGIRNAHTSAQSLGSGLKPGFGTVRGPDRELEGLRIYLEDQTEGLVQSIQSLVASIRAQDDISVVQTHITSISNVVKNVISCTEDTLAQPNANPALRERAGPVVEMLSGCCEKLIEAGQEGGGVSDPGQIREITSKLPPIAFQIAREIKELVQRVDQLEMDSQEDDDFR</sequence>
<evidence type="ECO:0000256" key="2">
    <source>
        <dbReference type="SAM" id="MobiDB-lite"/>
    </source>
</evidence>
<evidence type="ECO:0000313" key="5">
    <source>
        <dbReference type="Proteomes" id="UP000002058"/>
    </source>
</evidence>
<dbReference type="EMBL" id="CH476615">
    <property type="protein sequence ID" value="EEP76857.1"/>
    <property type="molecule type" value="Genomic_DNA"/>
</dbReference>
<feature type="region of interest" description="Disordered" evidence="2">
    <location>
        <begin position="162"/>
        <end position="184"/>
    </location>
</feature>
<dbReference type="GO" id="GO:0005078">
    <property type="term" value="F:MAP-kinase scaffold activity"/>
    <property type="evidence" value="ECO:0007669"/>
    <property type="project" value="TreeGrafter"/>
</dbReference>
<feature type="compositionally biased region" description="Pro residues" evidence="2">
    <location>
        <begin position="170"/>
        <end position="182"/>
    </location>
</feature>
<dbReference type="GO" id="GO:1902716">
    <property type="term" value="C:cell cortex of growing cell tip"/>
    <property type="evidence" value="ECO:0007669"/>
    <property type="project" value="TreeGrafter"/>
</dbReference>
<feature type="compositionally biased region" description="Polar residues" evidence="2">
    <location>
        <begin position="310"/>
        <end position="325"/>
    </location>
</feature>
<dbReference type="InterPro" id="IPR013724">
    <property type="entry name" value="GIT_SHD"/>
</dbReference>
<dbReference type="GeneID" id="8438755"/>
<dbReference type="RefSeq" id="XP_002542190.1">
    <property type="nucleotide sequence ID" value="XM_002542144.1"/>
</dbReference>
<dbReference type="InParanoid" id="C4JJ99"/>
<dbReference type="PANTHER" id="PTHR21601">
    <property type="entry name" value="SPA2 PROTEIN"/>
    <property type="match status" value="1"/>
</dbReference>
<dbReference type="AlphaFoldDB" id="C4JJ99"/>
<feature type="compositionally biased region" description="Polar residues" evidence="2">
    <location>
        <begin position="748"/>
        <end position="763"/>
    </location>
</feature>
<feature type="region of interest" description="Disordered" evidence="2">
    <location>
        <begin position="1"/>
        <end position="99"/>
    </location>
</feature>
<keyword evidence="5" id="KW-1185">Reference proteome</keyword>
<dbReference type="HOGENOM" id="CLU_014631_0_0_1"/>
<feature type="compositionally biased region" description="Low complexity" evidence="2">
    <location>
        <begin position="66"/>
        <end position="87"/>
    </location>
</feature>
<dbReference type="Pfam" id="PF23742">
    <property type="entry name" value="VBS_C3G9"/>
    <property type="match status" value="1"/>
</dbReference>
<dbReference type="eggNOG" id="ENOG502QS1N">
    <property type="taxonomic scope" value="Eukaryota"/>
</dbReference>
<organism evidence="4 5">
    <name type="scientific">Uncinocarpus reesii (strain UAMH 1704)</name>
    <dbReference type="NCBI Taxonomy" id="336963"/>
    <lineage>
        <taxon>Eukaryota</taxon>
        <taxon>Fungi</taxon>
        <taxon>Dikarya</taxon>
        <taxon>Ascomycota</taxon>
        <taxon>Pezizomycotina</taxon>
        <taxon>Eurotiomycetes</taxon>
        <taxon>Eurotiomycetidae</taxon>
        <taxon>Onygenales</taxon>
        <taxon>Onygenaceae</taxon>
        <taxon>Uncinocarpus</taxon>
    </lineage>
</organism>
<dbReference type="STRING" id="336963.C4JJ99"/>
<name>C4JJ99_UNCRE</name>
<accession>C4JJ99</accession>
<feature type="compositionally biased region" description="Polar residues" evidence="2">
    <location>
        <begin position="1"/>
        <end position="22"/>
    </location>
</feature>
<feature type="region of interest" description="Disordered" evidence="2">
    <location>
        <begin position="475"/>
        <end position="494"/>
    </location>
</feature>
<feature type="compositionally biased region" description="Acidic residues" evidence="2">
    <location>
        <begin position="730"/>
        <end position="740"/>
    </location>
</feature>
<feature type="region of interest" description="Disordered" evidence="2">
    <location>
        <begin position="730"/>
        <end position="772"/>
    </location>
</feature>
<proteinExistence type="predicted"/>
<dbReference type="PANTHER" id="PTHR21601:SF0">
    <property type="entry name" value="PROTEIN SPA2-RELATED"/>
    <property type="match status" value="1"/>
</dbReference>
<dbReference type="OMA" id="VPNKSIM"/>
<dbReference type="InterPro" id="IPR022018">
    <property type="entry name" value="GIT1_C"/>
</dbReference>
<dbReference type="Pfam" id="PF08518">
    <property type="entry name" value="GIT_SHD"/>
    <property type="match status" value="2"/>
</dbReference>
<dbReference type="Pfam" id="PF12205">
    <property type="entry name" value="GIT1_C"/>
    <property type="match status" value="1"/>
</dbReference>
<dbReference type="KEGG" id="ure:UREG_01706"/>
<dbReference type="OrthoDB" id="5588096at2759"/>
<dbReference type="InterPro" id="IPR039892">
    <property type="entry name" value="Spa2/Sph1"/>
</dbReference>
<dbReference type="VEuPathDB" id="FungiDB:UREG_01706"/>
<feature type="compositionally biased region" description="Acidic residues" evidence="2">
    <location>
        <begin position="327"/>
        <end position="341"/>
    </location>
</feature>
<protein>
    <recommendedName>
        <fullName evidence="3">GIT Spa2 homology (SHD) domain-containing protein</fullName>
    </recommendedName>
</protein>
<dbReference type="GO" id="GO:0005826">
    <property type="term" value="C:actomyosin contractile ring"/>
    <property type="evidence" value="ECO:0007669"/>
    <property type="project" value="TreeGrafter"/>
</dbReference>
<keyword evidence="1" id="KW-0677">Repeat</keyword>
<dbReference type="Proteomes" id="UP000002058">
    <property type="component" value="Unassembled WGS sequence"/>
</dbReference>
<feature type="domain" description="GIT Spa2 homology (SHD)" evidence="3">
    <location>
        <begin position="194"/>
        <end position="224"/>
    </location>
</feature>